<evidence type="ECO:0000256" key="1">
    <source>
        <dbReference type="SAM" id="MobiDB-lite"/>
    </source>
</evidence>
<dbReference type="AlphaFoldDB" id="A0AAN9E276"/>
<gene>
    <name evidence="2" type="ORF">RIF29_39662</name>
</gene>
<accession>A0AAN9E276</accession>
<keyword evidence="3" id="KW-1185">Reference proteome</keyword>
<protein>
    <submittedName>
        <fullName evidence="2">Uncharacterized protein</fullName>
    </submittedName>
</protein>
<feature type="compositionally biased region" description="Low complexity" evidence="1">
    <location>
        <begin position="33"/>
        <end position="53"/>
    </location>
</feature>
<evidence type="ECO:0000313" key="3">
    <source>
        <dbReference type="Proteomes" id="UP001372338"/>
    </source>
</evidence>
<reference evidence="2 3" key="1">
    <citation type="submission" date="2024-01" db="EMBL/GenBank/DDBJ databases">
        <title>The genomes of 5 underutilized Papilionoideae crops provide insights into root nodulation and disease resistanc.</title>
        <authorList>
            <person name="Yuan L."/>
        </authorList>
    </citation>
    <scope>NUCLEOTIDE SEQUENCE [LARGE SCALE GENOMIC DNA]</scope>
    <source>
        <strain evidence="2">ZHUSHIDOU_FW_LH</strain>
        <tissue evidence="2">Leaf</tissue>
    </source>
</reference>
<comment type="caution">
    <text evidence="2">The sequence shown here is derived from an EMBL/GenBank/DDBJ whole genome shotgun (WGS) entry which is preliminary data.</text>
</comment>
<dbReference type="EMBL" id="JAYWIO010000008">
    <property type="protein sequence ID" value="KAK7244835.1"/>
    <property type="molecule type" value="Genomic_DNA"/>
</dbReference>
<dbReference type="Proteomes" id="UP001372338">
    <property type="component" value="Unassembled WGS sequence"/>
</dbReference>
<organism evidence="2 3">
    <name type="scientific">Crotalaria pallida</name>
    <name type="common">Smooth rattlebox</name>
    <name type="synonym">Crotalaria striata</name>
    <dbReference type="NCBI Taxonomy" id="3830"/>
    <lineage>
        <taxon>Eukaryota</taxon>
        <taxon>Viridiplantae</taxon>
        <taxon>Streptophyta</taxon>
        <taxon>Embryophyta</taxon>
        <taxon>Tracheophyta</taxon>
        <taxon>Spermatophyta</taxon>
        <taxon>Magnoliopsida</taxon>
        <taxon>eudicotyledons</taxon>
        <taxon>Gunneridae</taxon>
        <taxon>Pentapetalae</taxon>
        <taxon>rosids</taxon>
        <taxon>fabids</taxon>
        <taxon>Fabales</taxon>
        <taxon>Fabaceae</taxon>
        <taxon>Papilionoideae</taxon>
        <taxon>50 kb inversion clade</taxon>
        <taxon>genistoids sensu lato</taxon>
        <taxon>core genistoids</taxon>
        <taxon>Crotalarieae</taxon>
        <taxon>Crotalaria</taxon>
    </lineage>
</organism>
<proteinExistence type="predicted"/>
<feature type="region of interest" description="Disordered" evidence="1">
    <location>
        <begin position="32"/>
        <end position="53"/>
    </location>
</feature>
<evidence type="ECO:0000313" key="2">
    <source>
        <dbReference type="EMBL" id="KAK7244835.1"/>
    </source>
</evidence>
<sequence>MFISARRVVHGAARDAEEFGLFSMQSKASFCVSSSPSNSNLNSRKAGYSNGSSSTVSTSILKNSVSSSAPRVHGFDVIQPPAASSSLFPAETEPVRSFASGSAQCC</sequence>
<name>A0AAN9E276_CROPI</name>